<dbReference type="KEGG" id="run:DR864_05465"/>
<dbReference type="RefSeq" id="WP_114066006.1">
    <property type="nucleotide sequence ID" value="NZ_CP030850.1"/>
</dbReference>
<organism evidence="1 2">
    <name type="scientific">Runella rosea</name>
    <dbReference type="NCBI Taxonomy" id="2259595"/>
    <lineage>
        <taxon>Bacteria</taxon>
        <taxon>Pseudomonadati</taxon>
        <taxon>Bacteroidota</taxon>
        <taxon>Cytophagia</taxon>
        <taxon>Cytophagales</taxon>
        <taxon>Spirosomataceae</taxon>
        <taxon>Runella</taxon>
    </lineage>
</organism>
<gene>
    <name evidence="1" type="ORF">DR864_05465</name>
</gene>
<evidence type="ECO:0000313" key="1">
    <source>
        <dbReference type="EMBL" id="AXE17220.1"/>
    </source>
</evidence>
<sequence length="473" mass="56607">MEKELKSISSNNDWDFYYNTQNIRNQSFVLETEQYFESGARKGFLEPLVFMNLFWEQLQYFINNAHKPYSTLQHFEALPLTAEQRHVLYCFILKFYGGYPLPVSNIDGIQLQTTLLLLSEAFLRYEGNTLEKEYCQNINQPKNLNDKLISLEPLPESYQYTAKDFEGFATNNDWDFYHNLENTMEQQHLVFPIKKYFQAGERAGFIEPLAFMNLFWKQREIFFQSQNSVRSFTDNLKTMPINEEVRHILYGWFLKFVGGYHYQPKGVWYDVIFFKIEYAFESYEGKTPEKRFCLREEEREKKISEVKAILDAEVDRESLESTKHLPLQVKEPELKAFEQVFVFRNEVITQIINILKVYFKEDAEKSELERILNNGNNADRKLFFLSNGNRLANLFKQLYEYEFIVGCDKKGLEKWIIDNFNYKHRGEIKSFTPDYIEKCISRDYYSCENPLIKIINKEIKIVEKPTKRKQRKY</sequence>
<protein>
    <submittedName>
        <fullName evidence="1">Uncharacterized protein</fullName>
    </submittedName>
</protein>
<accession>A0A344TEZ9</accession>
<reference evidence="1 2" key="1">
    <citation type="submission" date="2018-07" db="EMBL/GenBank/DDBJ databases">
        <title>Genome sequencing of Runella.</title>
        <authorList>
            <person name="Baek M.-G."/>
            <person name="Yi H."/>
        </authorList>
    </citation>
    <scope>NUCLEOTIDE SEQUENCE [LARGE SCALE GENOMIC DNA]</scope>
    <source>
        <strain evidence="1 2">HYN0085</strain>
    </source>
</reference>
<dbReference type="EMBL" id="CP030850">
    <property type="protein sequence ID" value="AXE17220.1"/>
    <property type="molecule type" value="Genomic_DNA"/>
</dbReference>
<dbReference type="OrthoDB" id="651679at2"/>
<evidence type="ECO:0000313" key="2">
    <source>
        <dbReference type="Proteomes" id="UP000251993"/>
    </source>
</evidence>
<dbReference type="AlphaFoldDB" id="A0A344TEZ9"/>
<keyword evidence="2" id="KW-1185">Reference proteome</keyword>
<name>A0A344TEZ9_9BACT</name>
<proteinExistence type="predicted"/>
<dbReference type="Proteomes" id="UP000251993">
    <property type="component" value="Chromosome"/>
</dbReference>